<dbReference type="RefSeq" id="WP_003813986.1">
    <property type="nucleotide sequence ID" value="NC_019382.1"/>
</dbReference>
<dbReference type="GeneID" id="56477651"/>
<evidence type="ECO:0000259" key="5">
    <source>
        <dbReference type="PROSITE" id="PS50931"/>
    </source>
</evidence>
<name>A0A0C6PCS6_BORBO</name>
<organism evidence="6 7">
    <name type="scientific">Bordetella bronchiseptica 253</name>
    <dbReference type="NCBI Taxonomy" id="568707"/>
    <lineage>
        <taxon>Bacteria</taxon>
        <taxon>Pseudomonadati</taxon>
        <taxon>Pseudomonadota</taxon>
        <taxon>Betaproteobacteria</taxon>
        <taxon>Burkholderiales</taxon>
        <taxon>Alcaligenaceae</taxon>
        <taxon>Bordetella</taxon>
    </lineage>
</organism>
<keyword evidence="4" id="KW-0804">Transcription</keyword>
<dbReference type="Gene3D" id="3.40.190.10">
    <property type="entry name" value="Periplasmic binding protein-like II"/>
    <property type="match status" value="2"/>
</dbReference>
<dbReference type="AlphaFoldDB" id="A0A0C6PCS6"/>
<dbReference type="SUPFAM" id="SSF46785">
    <property type="entry name" value="Winged helix' DNA-binding domain"/>
    <property type="match status" value="1"/>
</dbReference>
<feature type="domain" description="HTH lysR-type" evidence="5">
    <location>
        <begin position="15"/>
        <end position="72"/>
    </location>
</feature>
<dbReference type="HOGENOM" id="CLU_039613_1_3_4"/>
<keyword evidence="3" id="KW-0238">DNA-binding</keyword>
<evidence type="ECO:0000256" key="4">
    <source>
        <dbReference type="ARBA" id="ARBA00023163"/>
    </source>
</evidence>
<evidence type="ECO:0000256" key="2">
    <source>
        <dbReference type="ARBA" id="ARBA00023015"/>
    </source>
</evidence>
<dbReference type="KEGG" id="bbh:BN112_4549"/>
<evidence type="ECO:0000256" key="3">
    <source>
        <dbReference type="ARBA" id="ARBA00023125"/>
    </source>
</evidence>
<dbReference type="PANTHER" id="PTHR30579:SF7">
    <property type="entry name" value="HTH-TYPE TRANSCRIPTIONAL REGULATOR LRHA-RELATED"/>
    <property type="match status" value="1"/>
</dbReference>
<dbReference type="Gene3D" id="1.10.10.10">
    <property type="entry name" value="Winged helix-like DNA-binding domain superfamily/Winged helix DNA-binding domain"/>
    <property type="match status" value="1"/>
</dbReference>
<dbReference type="Pfam" id="PF03466">
    <property type="entry name" value="LysR_substrate"/>
    <property type="match status" value="1"/>
</dbReference>
<dbReference type="OrthoDB" id="8850588at2"/>
<dbReference type="PANTHER" id="PTHR30579">
    <property type="entry name" value="TRANSCRIPTIONAL REGULATOR"/>
    <property type="match status" value="1"/>
</dbReference>
<sequence length="307" mass="34323">MINKSRQGIRSVRHLDMQQLRTLVTIAQTGSFSATAEKLFKTQPAITHQMHQLEATLGTALFEKQGRSRVLTEDGQKMLKYASQVLALNDEVFRVFQERLQGTLRIGSPHDAVETLLPSILRQASQALPQLNIDVCIDRAPRLFELLQRGEIDMAISARFHQEFEGLILKRSPVVWLCAADYVHRPDKALPLILADGSSIYREMALAALEQHHIRWTVTRIVPDLVGIKAAIRAGLGVTPRSIDLLAPDMRMLDEADGLPPLPEMTYHLWIRPHADDSPARQAYEMLRQAWELVDAVPAARAGPAAG</sequence>
<keyword evidence="2" id="KW-0805">Transcription regulation</keyword>
<dbReference type="PRINTS" id="PR00039">
    <property type="entry name" value="HTHLYSR"/>
</dbReference>
<dbReference type="GO" id="GO:0003700">
    <property type="term" value="F:DNA-binding transcription factor activity"/>
    <property type="evidence" value="ECO:0007669"/>
    <property type="project" value="InterPro"/>
</dbReference>
<proteinExistence type="inferred from homology"/>
<gene>
    <name evidence="6" type="ORF">BN112_4549</name>
</gene>
<reference evidence="6 7" key="1">
    <citation type="journal article" date="2012" name="BMC Genomics">
        <title>Comparative genomics of the classical Bordetella subspecies: the evolution and exchange of virulence-associated diversity amongst closely related pathogens.</title>
        <authorList>
            <person name="Park J."/>
            <person name="Zhang Y."/>
            <person name="Buboltz A.M."/>
            <person name="Zhang X."/>
            <person name="Schuster S.C."/>
            <person name="Ahuja U."/>
            <person name="Liu M."/>
            <person name="Miller J.F."/>
            <person name="Sebaihia M."/>
            <person name="Bentley S.D."/>
            <person name="Parkhill J."/>
            <person name="Harvill E.T."/>
        </authorList>
    </citation>
    <scope>NUCLEOTIDE SEQUENCE [LARGE SCALE GENOMIC DNA]</scope>
    <source>
        <strain evidence="6 7">253</strain>
    </source>
</reference>
<evidence type="ECO:0000313" key="7">
    <source>
        <dbReference type="Proteomes" id="UP000007564"/>
    </source>
</evidence>
<evidence type="ECO:0000256" key="1">
    <source>
        <dbReference type="ARBA" id="ARBA00009437"/>
    </source>
</evidence>
<dbReference type="EMBL" id="HE965806">
    <property type="protein sequence ID" value="CCJ56463.1"/>
    <property type="molecule type" value="Genomic_DNA"/>
</dbReference>
<dbReference type="Pfam" id="PF00126">
    <property type="entry name" value="HTH_1"/>
    <property type="match status" value="1"/>
</dbReference>
<dbReference type="SUPFAM" id="SSF53850">
    <property type="entry name" value="Periplasmic binding protein-like II"/>
    <property type="match status" value="1"/>
</dbReference>
<dbReference type="PROSITE" id="PS50931">
    <property type="entry name" value="HTH_LYSR"/>
    <property type="match status" value="1"/>
</dbReference>
<dbReference type="InterPro" id="IPR005119">
    <property type="entry name" value="LysR_subst-bd"/>
</dbReference>
<protein>
    <submittedName>
        <fullName evidence="6">Probable LysR-family transcriptional regulator</fullName>
    </submittedName>
</protein>
<dbReference type="InterPro" id="IPR036388">
    <property type="entry name" value="WH-like_DNA-bd_sf"/>
</dbReference>
<dbReference type="GO" id="GO:0003677">
    <property type="term" value="F:DNA binding"/>
    <property type="evidence" value="ECO:0007669"/>
    <property type="project" value="UniProtKB-KW"/>
</dbReference>
<evidence type="ECO:0000313" key="6">
    <source>
        <dbReference type="EMBL" id="CCJ56463.1"/>
    </source>
</evidence>
<comment type="similarity">
    <text evidence="1">Belongs to the LysR transcriptional regulatory family.</text>
</comment>
<accession>A0A0C6PCS6</accession>
<dbReference type="InterPro" id="IPR000847">
    <property type="entry name" value="LysR_HTH_N"/>
</dbReference>
<dbReference type="Proteomes" id="UP000007564">
    <property type="component" value="Chromosome"/>
</dbReference>
<dbReference type="InterPro" id="IPR050176">
    <property type="entry name" value="LTTR"/>
</dbReference>
<dbReference type="InterPro" id="IPR036390">
    <property type="entry name" value="WH_DNA-bd_sf"/>
</dbReference>